<evidence type="ECO:0000313" key="10">
    <source>
        <dbReference type="Proteomes" id="UP000007881"/>
    </source>
</evidence>
<dbReference type="PANTHER" id="PTHR42693">
    <property type="entry name" value="ARYLSULFATASE FAMILY MEMBER"/>
    <property type="match status" value="1"/>
</dbReference>
<dbReference type="PROSITE" id="PS00523">
    <property type="entry name" value="SULFATASE_1"/>
    <property type="match status" value="1"/>
</dbReference>
<dbReference type="EC" id="3.1.6.-" evidence="9"/>
<keyword evidence="5 9" id="KW-0378">Hydrolase</keyword>
<evidence type="ECO:0000256" key="5">
    <source>
        <dbReference type="ARBA" id="ARBA00022801"/>
    </source>
</evidence>
<evidence type="ECO:0000256" key="4">
    <source>
        <dbReference type="ARBA" id="ARBA00022729"/>
    </source>
</evidence>
<protein>
    <submittedName>
        <fullName evidence="9">Sulfatase</fullName>
        <ecNumber evidence="9">3.1.6.-</ecNumber>
    </submittedName>
</protein>
<evidence type="ECO:0000256" key="2">
    <source>
        <dbReference type="ARBA" id="ARBA00008779"/>
    </source>
</evidence>
<keyword evidence="6" id="KW-0106">Calcium</keyword>
<dbReference type="InterPro" id="IPR000917">
    <property type="entry name" value="Sulfatase_N"/>
</dbReference>
<dbReference type="GO" id="GO:0046872">
    <property type="term" value="F:metal ion binding"/>
    <property type="evidence" value="ECO:0007669"/>
    <property type="project" value="UniProtKB-KW"/>
</dbReference>
<evidence type="ECO:0000256" key="1">
    <source>
        <dbReference type="ARBA" id="ARBA00001913"/>
    </source>
</evidence>
<gene>
    <name evidence="9" type="ordered locus">PSMK_17890</name>
</gene>
<evidence type="ECO:0000313" key="9">
    <source>
        <dbReference type="EMBL" id="BAM03948.1"/>
    </source>
</evidence>
<feature type="chain" id="PRO_5003629208" evidence="7">
    <location>
        <begin position="24"/>
        <end position="633"/>
    </location>
</feature>
<dbReference type="InterPro" id="IPR017850">
    <property type="entry name" value="Alkaline_phosphatase_core_sf"/>
</dbReference>
<organism evidence="9 10">
    <name type="scientific">Phycisphaera mikurensis (strain NBRC 102666 / KCTC 22515 / FYK2301M01)</name>
    <dbReference type="NCBI Taxonomy" id="1142394"/>
    <lineage>
        <taxon>Bacteria</taxon>
        <taxon>Pseudomonadati</taxon>
        <taxon>Planctomycetota</taxon>
        <taxon>Phycisphaerae</taxon>
        <taxon>Phycisphaerales</taxon>
        <taxon>Phycisphaeraceae</taxon>
        <taxon>Phycisphaera</taxon>
    </lineage>
</organism>
<reference evidence="9 10" key="1">
    <citation type="submission" date="2012-02" db="EMBL/GenBank/DDBJ databases">
        <title>Complete genome sequence of Phycisphaera mikurensis NBRC 102666.</title>
        <authorList>
            <person name="Ankai A."/>
            <person name="Hosoyama A."/>
            <person name="Terui Y."/>
            <person name="Sekine M."/>
            <person name="Fukai R."/>
            <person name="Kato Y."/>
            <person name="Nakamura S."/>
            <person name="Yamada-Narita S."/>
            <person name="Kawakoshi A."/>
            <person name="Fukunaga Y."/>
            <person name="Yamazaki S."/>
            <person name="Fujita N."/>
        </authorList>
    </citation>
    <scope>NUCLEOTIDE SEQUENCE [LARGE SCALE GENOMIC DNA]</scope>
    <source>
        <strain evidence="10">NBRC 102666 / KCTC 22515 / FYK2301M01</strain>
    </source>
</reference>
<keyword evidence="4 7" id="KW-0732">Signal</keyword>
<evidence type="ECO:0000259" key="8">
    <source>
        <dbReference type="Pfam" id="PF00884"/>
    </source>
</evidence>
<evidence type="ECO:0000256" key="3">
    <source>
        <dbReference type="ARBA" id="ARBA00022723"/>
    </source>
</evidence>
<dbReference type="RefSeq" id="WP_014437166.1">
    <property type="nucleotide sequence ID" value="NC_017080.1"/>
</dbReference>
<accession>I0IFB0</accession>
<dbReference type="OrthoDB" id="9783154at2"/>
<comment type="cofactor">
    <cofactor evidence="1">
        <name>Ca(2+)</name>
        <dbReference type="ChEBI" id="CHEBI:29108"/>
    </cofactor>
</comment>
<dbReference type="STRING" id="1142394.PSMK_17890"/>
<evidence type="ECO:0000256" key="7">
    <source>
        <dbReference type="SAM" id="SignalP"/>
    </source>
</evidence>
<dbReference type="Pfam" id="PF00884">
    <property type="entry name" value="Sulfatase"/>
    <property type="match status" value="1"/>
</dbReference>
<evidence type="ECO:0000256" key="6">
    <source>
        <dbReference type="ARBA" id="ARBA00022837"/>
    </source>
</evidence>
<proteinExistence type="inferred from homology"/>
<dbReference type="HOGENOM" id="CLU_006332_10_4_0"/>
<feature type="domain" description="Sulfatase N-terminal" evidence="8">
    <location>
        <begin position="27"/>
        <end position="363"/>
    </location>
</feature>
<dbReference type="KEGG" id="phm:PSMK_17890"/>
<dbReference type="EMBL" id="AP012338">
    <property type="protein sequence ID" value="BAM03948.1"/>
    <property type="molecule type" value="Genomic_DNA"/>
</dbReference>
<dbReference type="CDD" id="cd16144">
    <property type="entry name" value="ARS_like"/>
    <property type="match status" value="1"/>
</dbReference>
<dbReference type="AlphaFoldDB" id="I0IFB0"/>
<dbReference type="Gene3D" id="3.30.1120.10">
    <property type="match status" value="1"/>
</dbReference>
<dbReference type="eggNOG" id="COG3119">
    <property type="taxonomic scope" value="Bacteria"/>
</dbReference>
<dbReference type="Gene3D" id="3.40.720.10">
    <property type="entry name" value="Alkaline Phosphatase, subunit A"/>
    <property type="match status" value="1"/>
</dbReference>
<dbReference type="GO" id="GO:0004065">
    <property type="term" value="F:arylsulfatase activity"/>
    <property type="evidence" value="ECO:0007669"/>
    <property type="project" value="TreeGrafter"/>
</dbReference>
<keyword evidence="3" id="KW-0479">Metal-binding</keyword>
<sequence>MPVLNRLVLSLCVILCSLAPAEAAERPNVIVVVPDDQGWMDAGVQGSEYYETPQIDRLAASGVRFTRGYSASPLCSPTRLSILTGKYPHRLGMTAPAGHLPPLPEGTPLYGKTGNPNQAYLVPESARFLPDDADTYGTTFQRAGYATAFMGKWHLGLPPHHPELHGFERVVGGRGNPGPPGGFFAPWVSDTLPQRPAGTHIDDAITDEALDFMEQSHAGGKPFLLNLWFYDVHAPFQAKPKIVEKYRGKSDPRGLQESPTMAAMIETMDTNLGRVLDRLEELGIAEDTIIVYWSDNGGNMYDQVDGTTPTNNTPLAYGKGHIGEGGIRVPVIIRWPGVAEGGAVSDALVNSIDVYPTILEMAGLDKPASAQFDGKSLVPVLKRGEPVRDATFFHFPHYVAATENVSASAVIRGDWKLIRLYTGEVEGAYGFELYNLADDIGETKNLAADHPALVAELDAMIAEHLEATGTPVPPKNPAYDPTLAEERAARESSAVAGWVALPSTSLSTGDGVLRVTGTAGDPGLLTSEVSASGGPVSVRIRLRSNTGGVSVGEAFWSSAAAGGYRGRGVTFDFQADGAWTDATVMLPVAGELRSLRIDPARKPGTTEIDFIELRSASGELLQTWDFGGEPAGG</sequence>
<dbReference type="Proteomes" id="UP000007881">
    <property type="component" value="Chromosome"/>
</dbReference>
<dbReference type="PANTHER" id="PTHR42693:SF42">
    <property type="entry name" value="ARYLSULFATASE G"/>
    <property type="match status" value="1"/>
</dbReference>
<keyword evidence="10" id="KW-1185">Reference proteome</keyword>
<name>I0IFB0_PHYMF</name>
<dbReference type="InterPro" id="IPR050738">
    <property type="entry name" value="Sulfatase"/>
</dbReference>
<comment type="similarity">
    <text evidence="2">Belongs to the sulfatase family.</text>
</comment>
<dbReference type="SUPFAM" id="SSF53649">
    <property type="entry name" value="Alkaline phosphatase-like"/>
    <property type="match status" value="1"/>
</dbReference>
<feature type="signal peptide" evidence="7">
    <location>
        <begin position="1"/>
        <end position="23"/>
    </location>
</feature>
<dbReference type="InterPro" id="IPR024607">
    <property type="entry name" value="Sulfatase_CS"/>
</dbReference>